<sequence length="171" mass="19757">MFLPTEDVYVFDVDGVLVDASERLKAALRSVGLEGYERPEDIEPGLRQAFWKVFLSPELLELDKPRETGIKLLLDRLGKGVVLILTGRPYRLFKSTVAQLKSMGVPMERTILVMRPNSERRRDVDFKASVLARIQKLVEIHDDDLKVLEVARRLHPQARLFLHFDDNYKEI</sequence>
<accession>A0A0F7FGN1</accession>
<keyword evidence="2" id="KW-1185">Reference proteome</keyword>
<name>A0A0F7FGN1_9CREN</name>
<dbReference type="STRING" id="1550241.MA03_02605"/>
<dbReference type="InterPro" id="IPR023214">
    <property type="entry name" value="HAD_sf"/>
</dbReference>
<dbReference type="Proteomes" id="UP000067434">
    <property type="component" value="Chromosome"/>
</dbReference>
<proteinExistence type="predicted"/>
<gene>
    <name evidence="1" type="ORF">MA03_02605</name>
</gene>
<evidence type="ECO:0000313" key="2">
    <source>
        <dbReference type="Proteomes" id="UP000067434"/>
    </source>
</evidence>
<protein>
    <submittedName>
        <fullName evidence="1">Uncharacterized protein</fullName>
    </submittedName>
</protein>
<dbReference type="HOGENOM" id="CLU_136586_0_0_2"/>
<dbReference type="AlphaFoldDB" id="A0A0F7FGN1"/>
<dbReference type="RefSeq" id="WP_052883779.1">
    <property type="nucleotide sequence ID" value="NZ_CP009961.1"/>
</dbReference>
<dbReference type="GeneID" id="25401086"/>
<dbReference type="InterPro" id="IPR036412">
    <property type="entry name" value="HAD-like_sf"/>
</dbReference>
<dbReference type="Gene3D" id="3.40.50.1000">
    <property type="entry name" value="HAD superfamily/HAD-like"/>
    <property type="match status" value="1"/>
</dbReference>
<dbReference type="PATRIC" id="fig|1550241.5.peg.534"/>
<dbReference type="SUPFAM" id="SSF56784">
    <property type="entry name" value="HAD-like"/>
    <property type="match status" value="1"/>
</dbReference>
<dbReference type="OrthoDB" id="24721at2157"/>
<evidence type="ECO:0000313" key="1">
    <source>
        <dbReference type="EMBL" id="AKG38380.1"/>
    </source>
</evidence>
<dbReference type="KEGG" id="thf:MA03_02605"/>
<reference evidence="1 2" key="1">
    <citation type="journal article" date="2015" name="Stand. Genomic Sci.">
        <title>Complete genome sequence of and proposal of Thermofilum uzonense sp. nov. a novel hyperthermophilic crenarchaeon and emended description of the genus Thermofilum.</title>
        <authorList>
            <person name="Toshchakov S.V."/>
            <person name="Korzhenkov A.A."/>
            <person name="Samarov N.I."/>
            <person name="Mazunin I.O."/>
            <person name="Mozhey O.I."/>
            <person name="Shmyr I.S."/>
            <person name="Derbikova K.S."/>
            <person name="Taranov E.A."/>
            <person name="Dominova I.N."/>
            <person name="Bonch-Osmolovskaya E.A."/>
            <person name="Patrushev M.V."/>
            <person name="Podosokorskaya O.A."/>
            <person name="Kublanov I.V."/>
        </authorList>
    </citation>
    <scope>NUCLEOTIDE SEQUENCE [LARGE SCALE GENOMIC DNA]</scope>
    <source>
        <strain evidence="1 2">1807-2</strain>
    </source>
</reference>
<dbReference type="EMBL" id="CP009961">
    <property type="protein sequence ID" value="AKG38380.1"/>
    <property type="molecule type" value="Genomic_DNA"/>
</dbReference>
<organism evidence="1 2">
    <name type="scientific">Infirmifilum uzonense</name>
    <dbReference type="NCBI Taxonomy" id="1550241"/>
    <lineage>
        <taxon>Archaea</taxon>
        <taxon>Thermoproteota</taxon>
        <taxon>Thermoprotei</taxon>
        <taxon>Thermofilales</taxon>
        <taxon>Thermofilaceae</taxon>
        <taxon>Infirmifilum</taxon>
    </lineage>
</organism>